<dbReference type="Gene3D" id="3.90.550.10">
    <property type="entry name" value="Spore Coat Polysaccharide Biosynthesis Protein SpsA, Chain A"/>
    <property type="match status" value="1"/>
</dbReference>
<evidence type="ECO:0000259" key="1">
    <source>
        <dbReference type="Pfam" id="PF00535"/>
    </source>
</evidence>
<keyword evidence="2" id="KW-0808">Transferase</keyword>
<proteinExistence type="predicted"/>
<dbReference type="CAZy" id="GT2">
    <property type="family name" value="Glycosyltransferase Family 2"/>
</dbReference>
<dbReference type="GO" id="GO:0016740">
    <property type="term" value="F:transferase activity"/>
    <property type="evidence" value="ECO:0007669"/>
    <property type="project" value="UniProtKB-KW"/>
</dbReference>
<evidence type="ECO:0000313" key="3">
    <source>
        <dbReference type="Proteomes" id="UP000007753"/>
    </source>
</evidence>
<evidence type="ECO:0000313" key="2">
    <source>
        <dbReference type="EMBL" id="BAI96762.1"/>
    </source>
</evidence>
<dbReference type="eggNOG" id="COG1216">
    <property type="taxonomic scope" value="Bacteria"/>
</dbReference>
<dbReference type="InterPro" id="IPR050834">
    <property type="entry name" value="Glycosyltransf_2"/>
</dbReference>
<dbReference type="SUPFAM" id="SSF53448">
    <property type="entry name" value="Nucleotide-diphospho-sugar transferases"/>
    <property type="match status" value="1"/>
</dbReference>
<dbReference type="AlphaFoldDB" id="D4Z2D0"/>
<dbReference type="CDD" id="cd00761">
    <property type="entry name" value="Glyco_tranf_GTA_type"/>
    <property type="match status" value="1"/>
</dbReference>
<name>D4Z2D0_SPHIU</name>
<dbReference type="PANTHER" id="PTHR43685">
    <property type="entry name" value="GLYCOSYLTRANSFERASE"/>
    <property type="match status" value="1"/>
</dbReference>
<dbReference type="InterPro" id="IPR029044">
    <property type="entry name" value="Nucleotide-diphossugar_trans"/>
</dbReference>
<gene>
    <name evidence="2" type="ordered locus">SJA_C1-19280</name>
</gene>
<organism evidence="2 3">
    <name type="scientific">Sphingobium indicum (strain DSM 16413 / CCM 7287 / MTCC 6362 / UT26 / NBRC 101211 / UT26S)</name>
    <name type="common">Sphingobium japonicum</name>
    <dbReference type="NCBI Taxonomy" id="452662"/>
    <lineage>
        <taxon>Bacteria</taxon>
        <taxon>Pseudomonadati</taxon>
        <taxon>Pseudomonadota</taxon>
        <taxon>Alphaproteobacteria</taxon>
        <taxon>Sphingomonadales</taxon>
        <taxon>Sphingomonadaceae</taxon>
        <taxon>Sphingobium</taxon>
    </lineage>
</organism>
<dbReference type="STRING" id="452662.SJA_C1-19280"/>
<feature type="domain" description="Glycosyltransferase 2-like" evidence="1">
    <location>
        <begin position="21"/>
        <end position="176"/>
    </location>
</feature>
<reference evidence="2 3" key="1">
    <citation type="journal article" date="2010" name="J. Bacteriol.">
        <title>Complete genome sequence of the representative gamma-hexachlorocyclohexane-degrading bacterium Sphingobium japonicum UT26.</title>
        <authorList>
            <person name="Nagata Y."/>
            <person name="Ohtsubo Y."/>
            <person name="Endo R."/>
            <person name="Ichikawa N."/>
            <person name="Ankai A."/>
            <person name="Oguchi A."/>
            <person name="Fukui S."/>
            <person name="Fujita N."/>
            <person name="Tsuda M."/>
        </authorList>
    </citation>
    <scope>NUCLEOTIDE SEQUENCE [LARGE SCALE GENOMIC DNA]</scope>
    <source>
        <strain evidence="3">DSM 16413 / CCM 7287 / MTCC 6362 / UT26 / NBRC 101211 / UT26S</strain>
    </source>
</reference>
<dbReference type="PANTHER" id="PTHR43685:SF11">
    <property type="entry name" value="GLYCOSYLTRANSFERASE TAGX-RELATED"/>
    <property type="match status" value="1"/>
</dbReference>
<dbReference type="Proteomes" id="UP000007753">
    <property type="component" value="Chromosome 1"/>
</dbReference>
<protein>
    <submittedName>
        <fullName evidence="2">Putative glycosyltransferase</fullName>
    </submittedName>
</protein>
<accession>D4Z2D0</accession>
<sequence length="323" mass="35865">MMTAWQPPSSLKAAAAAPLFSVVIPTYQRREAAVAAVMSALEQTVAIIEVIVVVDGSTDGTEVALGAINDPRLKVIVQENRGAAAARNKGIDHARGRYIAFLDCDDRFLPHHLADLLPLLQESEDIVAYGQVLADRGAGRNFLKPPRAIAHGETMDRYLMCDRGFIQTSSMALSRTLAGKVRYREDVRFGDDTDFALRLSLAGARFLMTERPGTIWADRDADDRLSQVRGSIGSLTWLRDLRPHISPRAFSAYMGWHAAKSIWPTSRRRAMRYYLGAVCRGAFGPRLAATVLLQIVMPDPVYRRISDRWIDLSHMFAGKGQRL</sequence>
<dbReference type="Pfam" id="PF00535">
    <property type="entry name" value="Glycos_transf_2"/>
    <property type="match status" value="1"/>
</dbReference>
<dbReference type="KEGG" id="sjp:SJA_C1-19280"/>
<dbReference type="EMBL" id="AP010803">
    <property type="protein sequence ID" value="BAI96762.1"/>
    <property type="molecule type" value="Genomic_DNA"/>
</dbReference>
<dbReference type="HOGENOM" id="CLU_025996_0_5_5"/>
<dbReference type="InterPro" id="IPR001173">
    <property type="entry name" value="Glyco_trans_2-like"/>
</dbReference>
<keyword evidence="3" id="KW-1185">Reference proteome</keyword>